<dbReference type="HOGENOM" id="CLU_476290_0_0_7"/>
<evidence type="ECO:0000256" key="3">
    <source>
        <dbReference type="SAM" id="Coils"/>
    </source>
</evidence>
<proteinExistence type="predicted"/>
<dbReference type="eggNOG" id="COG0840">
    <property type="taxonomic scope" value="Bacteria"/>
</dbReference>
<dbReference type="PATRIC" id="fig|1121448.10.peg.667"/>
<keyword evidence="1 2" id="KW-0807">Transducer</keyword>
<dbReference type="SMART" id="SM00283">
    <property type="entry name" value="MA"/>
    <property type="match status" value="1"/>
</dbReference>
<dbReference type="SUPFAM" id="SSF58104">
    <property type="entry name" value="Methyl-accepting chemotaxis protein (MCP) signaling domain"/>
    <property type="match status" value="1"/>
</dbReference>
<gene>
    <name evidence="6" type="ORF">DGI_0662</name>
</gene>
<evidence type="ECO:0000256" key="4">
    <source>
        <dbReference type="SAM" id="MobiDB-lite"/>
    </source>
</evidence>
<dbReference type="PANTHER" id="PTHR32089">
    <property type="entry name" value="METHYL-ACCEPTING CHEMOTAXIS PROTEIN MCPB"/>
    <property type="match status" value="1"/>
</dbReference>
<dbReference type="Pfam" id="PF00015">
    <property type="entry name" value="MCPsignal"/>
    <property type="match status" value="1"/>
</dbReference>
<dbReference type="CDD" id="cd11386">
    <property type="entry name" value="MCP_signal"/>
    <property type="match status" value="1"/>
</dbReference>
<dbReference type="RefSeq" id="WP_021759236.1">
    <property type="nucleotide sequence ID" value="NC_022444.1"/>
</dbReference>
<dbReference type="GO" id="GO:0016020">
    <property type="term" value="C:membrane"/>
    <property type="evidence" value="ECO:0007669"/>
    <property type="project" value="InterPro"/>
</dbReference>
<evidence type="ECO:0000256" key="1">
    <source>
        <dbReference type="ARBA" id="ARBA00023224"/>
    </source>
</evidence>
<sequence length="572" mass="62259">MHNRIRLILLGFIIYVVGAGGYGASSYLTLKDRSMAEVDRRLLAGAHAVAAILDGNALHAALPETLPEGEYQTRCDLLSRYANPSGLKYIYGMVRRGGDIFFTFSSLTEEEKAKDIYGEFMDLYEEATEEIARAFTAREPVFLEYSDQWGTFRSVFVPMRADNGEVWVAAADIPLDEVQALLRQDAWHSGLRFLGLLLLLLPLGWALRKGVKDERLFLQQEIDTATRSIGTLNAELEQKMHEAEHSADLARQAMEQANAARDDALEARTQGMREAATRVEAVAKDLLCTMQEVRRCTDTALRDARAQLQRIGQTVAVMQHMREAAHDVADKAGQASQAASKSQHTAVDGSQTVRKVVESIGAVHRRSSALRDGMAALGQSAQDIGRILSTINDIADQTNLLALNAAIEAARAGDAGRGFAVVADEVRKLAEKTTVATREVETLARGMSDSTRASMQEVEHAVTGLDDVVSMAHGAGGTLESLQALARDAFAQIAAIDEATKEQTGTAAQVEQSLDEVGQRSDATARAMEESDQALQRLDAQIHSLREVVRNLAQSKQTNDSDDACADAFRTA</sequence>
<evidence type="ECO:0000313" key="6">
    <source>
        <dbReference type="EMBL" id="AGW12569.1"/>
    </source>
</evidence>
<reference evidence="7" key="2">
    <citation type="submission" date="2013-07" db="EMBL/GenBank/DDBJ databases">
        <authorList>
            <person name="Morais-Silva F.O."/>
            <person name="Rezende A.M."/>
            <person name="Pimentel C."/>
            <person name="Resende D.M."/>
            <person name="Santos C.I."/>
            <person name="Clemente C."/>
            <person name="de Oliveira L.M."/>
            <person name="da Silva S.M."/>
            <person name="Costa D.A."/>
            <person name="Varela-Raposo A."/>
            <person name="Horacio E.C.A."/>
            <person name="Matos M."/>
            <person name="Flores O."/>
            <person name="Ruiz J.C."/>
            <person name="Rodrigues-Pousada C."/>
        </authorList>
    </citation>
    <scope>NUCLEOTIDE SEQUENCE [LARGE SCALE GENOMIC DNA]</scope>
    <source>
        <strain evidence="7">ATCC 19364 / DSM 1382 / NCIMB 9332 / VKM B-1759</strain>
    </source>
</reference>
<organism evidence="6 7">
    <name type="scientific">Megalodesulfovibrio gigas (strain ATCC 19364 / DSM 1382 / NCIMB 9332 / VKM B-1759)</name>
    <name type="common">Desulfovibrio gigas</name>
    <dbReference type="NCBI Taxonomy" id="1121448"/>
    <lineage>
        <taxon>Bacteria</taxon>
        <taxon>Pseudomonadati</taxon>
        <taxon>Thermodesulfobacteriota</taxon>
        <taxon>Desulfovibrionia</taxon>
        <taxon>Desulfovibrionales</taxon>
        <taxon>Desulfovibrionaceae</taxon>
        <taxon>Megalodesulfovibrio</taxon>
    </lineage>
</organism>
<dbReference type="InterPro" id="IPR004089">
    <property type="entry name" value="MCPsignal_dom"/>
</dbReference>
<keyword evidence="3" id="KW-0175">Coiled coil</keyword>
<evidence type="ECO:0000313" key="7">
    <source>
        <dbReference type="Proteomes" id="UP000016587"/>
    </source>
</evidence>
<dbReference type="STRING" id="1121448.DGI_0662"/>
<dbReference type="PROSITE" id="PS50111">
    <property type="entry name" value="CHEMOTAXIS_TRANSDUC_2"/>
    <property type="match status" value="1"/>
</dbReference>
<evidence type="ECO:0000259" key="5">
    <source>
        <dbReference type="PROSITE" id="PS50111"/>
    </source>
</evidence>
<reference evidence="6 7" key="1">
    <citation type="journal article" date="2013" name="J. Bacteriol.">
        <title>Roles of HynAB and Ech, the only two hydrogenases found in the model sulfate reducer Desulfovibrio gigas.</title>
        <authorList>
            <person name="Morais-Silva F.O."/>
            <person name="Santos C.I."/>
            <person name="Rodrigues R."/>
            <person name="Pereira I.A."/>
            <person name="Rodrigues-Pousada C."/>
        </authorList>
    </citation>
    <scope>NUCLEOTIDE SEQUENCE [LARGE SCALE GENOMIC DNA]</scope>
    <source>
        <strain evidence="7">ATCC 19364 / DSM 1382 / NCIMB 9332 / VKM B-1759</strain>
    </source>
</reference>
<dbReference type="PANTHER" id="PTHR32089:SF112">
    <property type="entry name" value="LYSOZYME-LIKE PROTEIN-RELATED"/>
    <property type="match status" value="1"/>
</dbReference>
<dbReference type="Gene3D" id="1.10.287.950">
    <property type="entry name" value="Methyl-accepting chemotaxis protein"/>
    <property type="match status" value="1"/>
</dbReference>
<dbReference type="EMBL" id="CP006585">
    <property type="protein sequence ID" value="AGW12569.1"/>
    <property type="molecule type" value="Genomic_DNA"/>
</dbReference>
<accession>T2G8T7</accession>
<dbReference type="GO" id="GO:0007165">
    <property type="term" value="P:signal transduction"/>
    <property type="evidence" value="ECO:0007669"/>
    <property type="project" value="UniProtKB-KW"/>
</dbReference>
<dbReference type="AlphaFoldDB" id="T2G8T7"/>
<dbReference type="KEGG" id="dgg:DGI_0662"/>
<evidence type="ECO:0000256" key="2">
    <source>
        <dbReference type="PROSITE-ProRule" id="PRU00284"/>
    </source>
</evidence>
<feature type="domain" description="Methyl-accepting transducer" evidence="5">
    <location>
        <begin position="282"/>
        <end position="518"/>
    </location>
</feature>
<dbReference type="Proteomes" id="UP000016587">
    <property type="component" value="Chromosome"/>
</dbReference>
<feature type="region of interest" description="Disordered" evidence="4">
    <location>
        <begin position="552"/>
        <end position="572"/>
    </location>
</feature>
<name>T2G8T7_MEGG1</name>
<protein>
    <submittedName>
        <fullName evidence="6">Putative methyl-accepting chemotaxis sensory transducer</fullName>
    </submittedName>
</protein>
<feature type="coiled-coil region" evidence="3">
    <location>
        <begin position="233"/>
        <end position="270"/>
    </location>
</feature>
<keyword evidence="7" id="KW-1185">Reference proteome</keyword>